<dbReference type="InterPro" id="IPR000649">
    <property type="entry name" value="IF-2B-related"/>
</dbReference>
<dbReference type="NCBIfam" id="TIGR00524">
    <property type="entry name" value="eIF-2B_rel"/>
    <property type="match status" value="1"/>
</dbReference>
<evidence type="ECO:0000256" key="1">
    <source>
        <dbReference type="ARBA" id="ARBA00023235"/>
    </source>
</evidence>
<comment type="caution">
    <text evidence="3">The sequence shown here is derived from an EMBL/GenBank/DDBJ whole genome shotgun (WGS) entry which is preliminary data.</text>
</comment>
<dbReference type="InterPro" id="IPR042529">
    <property type="entry name" value="IF_2B-like_C"/>
</dbReference>
<reference evidence="3 4" key="1">
    <citation type="submission" date="2024-06" db="EMBL/GenBank/DDBJ databases">
        <authorList>
            <person name="Chen R.Y."/>
        </authorList>
    </citation>
    <scope>NUCLEOTIDE SEQUENCE [LARGE SCALE GENOMIC DNA]</scope>
    <source>
        <strain evidence="3 4">D2</strain>
    </source>
</reference>
<comment type="catalytic activity">
    <reaction evidence="2">
        <text>5-(methylsulfanyl)-alpha-D-ribose 1-phosphate = 5-(methylsulfanyl)-D-ribulose 1-phosphate</text>
        <dbReference type="Rhea" id="RHEA:19989"/>
        <dbReference type="ChEBI" id="CHEBI:58533"/>
        <dbReference type="ChEBI" id="CHEBI:58548"/>
        <dbReference type="EC" id="5.3.1.23"/>
    </reaction>
</comment>
<dbReference type="Proteomes" id="UP001467690">
    <property type="component" value="Unassembled WGS sequence"/>
</dbReference>
<dbReference type="InterPro" id="IPR011559">
    <property type="entry name" value="Initiation_fac_2B_a/b/d"/>
</dbReference>
<gene>
    <name evidence="2 3" type="primary">mtnA</name>
    <name evidence="3" type="ORF">ABS311_01940</name>
</gene>
<dbReference type="Pfam" id="PF01008">
    <property type="entry name" value="IF-2B"/>
    <property type="match status" value="1"/>
</dbReference>
<dbReference type="Gene3D" id="1.20.120.420">
    <property type="entry name" value="translation initiation factor eif-2b, domain 1"/>
    <property type="match status" value="1"/>
</dbReference>
<feature type="binding site" evidence="2">
    <location>
        <begin position="49"/>
        <end position="51"/>
    </location>
    <ligand>
        <name>substrate</name>
    </ligand>
</feature>
<dbReference type="SUPFAM" id="SSF100950">
    <property type="entry name" value="NagB/RpiA/CoA transferase-like"/>
    <property type="match status" value="1"/>
</dbReference>
<dbReference type="NCBIfam" id="TIGR00512">
    <property type="entry name" value="salvage_mtnA"/>
    <property type="match status" value="1"/>
</dbReference>
<evidence type="ECO:0000313" key="4">
    <source>
        <dbReference type="Proteomes" id="UP001467690"/>
    </source>
</evidence>
<dbReference type="EC" id="5.3.1.23" evidence="2"/>
<evidence type="ECO:0000256" key="2">
    <source>
        <dbReference type="HAMAP-Rule" id="MF_01678"/>
    </source>
</evidence>
<dbReference type="InterPro" id="IPR037171">
    <property type="entry name" value="NagB/RpiA_transferase-like"/>
</dbReference>
<proteinExistence type="inferred from homology"/>
<comment type="pathway">
    <text evidence="2">Amino-acid biosynthesis; L-methionine biosynthesis via salvage pathway; L-methionine from S-methyl-5-thio-alpha-D-ribose 1-phosphate: step 1/6.</text>
</comment>
<dbReference type="PANTHER" id="PTHR43475:SF1">
    <property type="entry name" value="METHYLTHIORIBOSE-1-PHOSPHATE ISOMERASE"/>
    <property type="match status" value="1"/>
</dbReference>
<name>A0ABV1RCZ2_9ALTE</name>
<protein>
    <recommendedName>
        <fullName evidence="2">Methylthioribose-1-phosphate isomerase</fullName>
        <shortName evidence="2">M1Pi</shortName>
        <shortName evidence="2">MTR-1-P isomerase</shortName>
        <ecNumber evidence="2">5.3.1.23</ecNumber>
    </recommendedName>
    <alternativeName>
        <fullName evidence="2">S-methyl-5-thioribose-1-phosphate isomerase</fullName>
    </alternativeName>
</protein>
<dbReference type="PANTHER" id="PTHR43475">
    <property type="entry name" value="METHYLTHIORIBOSE-1-PHOSPHATE ISOMERASE"/>
    <property type="match status" value="1"/>
</dbReference>
<organism evidence="3 4">
    <name type="scientific">Catenovulum sediminis</name>
    <dbReference type="NCBI Taxonomy" id="1740262"/>
    <lineage>
        <taxon>Bacteria</taxon>
        <taxon>Pseudomonadati</taxon>
        <taxon>Pseudomonadota</taxon>
        <taxon>Gammaproteobacteria</taxon>
        <taxon>Alteromonadales</taxon>
        <taxon>Alteromonadaceae</taxon>
        <taxon>Catenovulum</taxon>
    </lineage>
</organism>
<dbReference type="InterPro" id="IPR005251">
    <property type="entry name" value="IF-M1Pi"/>
</dbReference>
<evidence type="ECO:0000313" key="3">
    <source>
        <dbReference type="EMBL" id="MER2490646.1"/>
    </source>
</evidence>
<accession>A0ABV1RCZ2</accession>
<feature type="binding site" evidence="2">
    <location>
        <position position="187"/>
    </location>
    <ligand>
        <name>substrate</name>
    </ligand>
</feature>
<comment type="function">
    <text evidence="2">Catalyzes the interconversion of methylthioribose-1-phosphate (MTR-1-P) into methylthioribulose-1-phosphate (MTRu-1-P).</text>
</comment>
<dbReference type="EMBL" id="JBELOE010000062">
    <property type="protein sequence ID" value="MER2490646.1"/>
    <property type="molecule type" value="Genomic_DNA"/>
</dbReference>
<dbReference type="NCBIfam" id="NF004326">
    <property type="entry name" value="PRK05720.1"/>
    <property type="match status" value="1"/>
</dbReference>
<comment type="similarity">
    <text evidence="2">Belongs to the EIF-2B alpha/beta/delta subunits family. MtnA subfamily.</text>
</comment>
<dbReference type="RefSeq" id="WP_143870956.1">
    <property type="nucleotide sequence ID" value="NZ_CP041660.1"/>
</dbReference>
<dbReference type="Gene3D" id="3.40.50.10470">
    <property type="entry name" value="Translation initiation factor eif-2b, domain 2"/>
    <property type="match status" value="1"/>
</dbReference>
<dbReference type="GO" id="GO:0046523">
    <property type="term" value="F:S-methyl-5-thioribose-1-phosphate isomerase activity"/>
    <property type="evidence" value="ECO:0007669"/>
    <property type="project" value="UniProtKB-EC"/>
</dbReference>
<feature type="site" description="Transition state stabilizer" evidence="2">
    <location>
        <position position="148"/>
    </location>
</feature>
<keyword evidence="1 2" id="KW-0413">Isomerase</keyword>
<keyword evidence="2" id="KW-0486">Methionine biosynthesis</keyword>
<feature type="binding site" evidence="2">
    <location>
        <begin position="238"/>
        <end position="239"/>
    </location>
    <ligand>
        <name>substrate</name>
    </ligand>
</feature>
<keyword evidence="4" id="KW-1185">Reference proteome</keyword>
<dbReference type="HAMAP" id="MF_01678">
    <property type="entry name" value="Salvage_MtnA"/>
    <property type="match status" value="1"/>
</dbReference>
<feature type="binding site" evidence="2">
    <location>
        <position position="86"/>
    </location>
    <ligand>
        <name>substrate</name>
    </ligand>
</feature>
<sequence length="341" mass="36968">MKNLIATSLKYQNGELSLLDQRHLPHQTQWHICQSDDDLVHYIQVLAIRGAPLIGIAATLWIGHIAQQGANASALLASVEKLRASRPTAVNLMNYLDRLKQAIQQGQDNQKIVALAEQIFAEDVQLCAAMAEHGARLIKAESKILTHCNTGSLATAGMGTAIGVITHAHKNGKNLQVWVDETRPLLQGGRLTAWEMQQAGVPYKIICDNMAATLMAQGAVDMILVGADRIASNGDFANKVGTYSLAVLAHYHNVPFYVVAPSTTVDLACTNGKKIPIETRDPQEVKGISAAFGSVQWAPDEAQVYNPAFDVTPAELVTGWILETGVYSQQDIQQGALQQFK</sequence>
<keyword evidence="2" id="KW-0028">Amino-acid biosynthesis</keyword>
<dbReference type="InterPro" id="IPR027363">
    <property type="entry name" value="M1Pi_N"/>
</dbReference>
<feature type="active site" description="Proton donor" evidence="2">
    <location>
        <position position="228"/>
    </location>
</feature>